<dbReference type="InterPro" id="IPR036871">
    <property type="entry name" value="PX_dom_sf"/>
</dbReference>
<feature type="domain" description="PI3K/PI4K catalytic" evidence="13">
    <location>
        <begin position="1173"/>
        <end position="1448"/>
    </location>
</feature>
<dbReference type="PROSITE" id="PS51547">
    <property type="entry name" value="C2_PI3K"/>
    <property type="match status" value="1"/>
</dbReference>
<dbReference type="Gene3D" id="3.30.1010.10">
    <property type="entry name" value="Phosphatidylinositol 3-kinase Catalytic Subunit, Chain A, domain 4"/>
    <property type="match status" value="1"/>
</dbReference>
<dbReference type="InterPro" id="IPR035892">
    <property type="entry name" value="C2_domain_sf"/>
</dbReference>
<dbReference type="Pfam" id="PF00168">
    <property type="entry name" value="C2"/>
    <property type="match status" value="1"/>
</dbReference>
<dbReference type="Pfam" id="PF00454">
    <property type="entry name" value="PI3_PI4_kinase"/>
    <property type="match status" value="1"/>
</dbReference>
<dbReference type="Pfam" id="PF00792">
    <property type="entry name" value="PI3K_C2"/>
    <property type="match status" value="1"/>
</dbReference>
<dbReference type="Gene3D" id="1.10.1070.11">
    <property type="entry name" value="Phosphatidylinositol 3-/4-kinase, catalytic domain"/>
    <property type="match status" value="1"/>
</dbReference>
<dbReference type="SUPFAM" id="SSF48371">
    <property type="entry name" value="ARM repeat"/>
    <property type="match status" value="1"/>
</dbReference>
<evidence type="ECO:0000256" key="10">
    <source>
        <dbReference type="SAM" id="MobiDB-lite"/>
    </source>
</evidence>
<comment type="similarity">
    <text evidence="8">Belongs to the PI3/PI4-kinase family.</text>
</comment>
<evidence type="ECO:0000256" key="5">
    <source>
        <dbReference type="ARBA" id="ARBA00023098"/>
    </source>
</evidence>
<dbReference type="InterPro" id="IPR001683">
    <property type="entry name" value="PX_dom"/>
</dbReference>
<dbReference type="RefSeq" id="XP_017778118.1">
    <property type="nucleotide sequence ID" value="XM_017922629.1"/>
</dbReference>
<comment type="catalytic activity">
    <reaction evidence="7">
        <text>a 1,2-diacyl-sn-glycero-3-phospho-(1D-myo-inositol 4-phosphate) + ATP = a 1,2-diacyl-sn-glycero-3-phospho-(1D-myo-inositol-3,4-bisphosphate) + ADP + H(+)</text>
        <dbReference type="Rhea" id="RHEA:18373"/>
        <dbReference type="ChEBI" id="CHEBI:15378"/>
        <dbReference type="ChEBI" id="CHEBI:30616"/>
        <dbReference type="ChEBI" id="CHEBI:57658"/>
        <dbReference type="ChEBI" id="CHEBI:58178"/>
        <dbReference type="ChEBI" id="CHEBI:456216"/>
        <dbReference type="EC" id="2.7.1.154"/>
    </reaction>
    <physiologicalReaction direction="left-to-right" evidence="7">
        <dbReference type="Rhea" id="RHEA:18374"/>
    </physiologicalReaction>
</comment>
<dbReference type="PROSITE" id="PS50290">
    <property type="entry name" value="PI3_4_KINASE_3"/>
    <property type="match status" value="1"/>
</dbReference>
<dbReference type="CDD" id="cd05166">
    <property type="entry name" value="PI3Kc_II"/>
    <property type="match status" value="1"/>
</dbReference>
<accession>A0ABM1MU68</accession>
<evidence type="ECO:0000259" key="16">
    <source>
        <dbReference type="PROSITE" id="PS51547"/>
    </source>
</evidence>
<comment type="catalytic activity">
    <reaction evidence="6">
        <text>a 1,2-diacyl-sn-glycero-3-phospho-(1D-myo-inositol) + ATP = a 1,2-diacyl-sn-glycero-3-phospho-(1D-myo-inositol-3-phosphate) + ADP + H(+)</text>
        <dbReference type="Rhea" id="RHEA:12709"/>
        <dbReference type="ChEBI" id="CHEBI:15378"/>
        <dbReference type="ChEBI" id="CHEBI:30616"/>
        <dbReference type="ChEBI" id="CHEBI:57880"/>
        <dbReference type="ChEBI" id="CHEBI:58088"/>
        <dbReference type="ChEBI" id="CHEBI:456216"/>
        <dbReference type="EC" id="2.7.1.137"/>
    </reaction>
    <physiologicalReaction direction="left-to-right" evidence="6">
        <dbReference type="Rhea" id="RHEA:12710"/>
    </physiologicalReaction>
</comment>
<evidence type="ECO:0000256" key="9">
    <source>
        <dbReference type="SAM" id="Coils"/>
    </source>
</evidence>
<dbReference type="Proteomes" id="UP000695000">
    <property type="component" value="Unplaced"/>
</dbReference>
<dbReference type="InterPro" id="IPR000008">
    <property type="entry name" value="C2_dom"/>
</dbReference>
<dbReference type="SMART" id="SM00239">
    <property type="entry name" value="C2"/>
    <property type="match status" value="1"/>
</dbReference>
<evidence type="ECO:0000259" key="11">
    <source>
        <dbReference type="PROSITE" id="PS50004"/>
    </source>
</evidence>
<dbReference type="SMART" id="SM00312">
    <property type="entry name" value="PX"/>
    <property type="match status" value="1"/>
</dbReference>
<evidence type="ECO:0000256" key="8">
    <source>
        <dbReference type="PROSITE-ProRule" id="PRU00880"/>
    </source>
</evidence>
<protein>
    <submittedName>
        <fullName evidence="18">Phosphatidylinositol 4-phosphate 3-kinase C2 domain-containing subunit alpha</fullName>
    </submittedName>
</protein>
<dbReference type="InterPro" id="IPR036940">
    <property type="entry name" value="PI3/4_kinase_cat_sf"/>
</dbReference>
<dbReference type="InterPro" id="IPR001263">
    <property type="entry name" value="PI3K_accessory_dom"/>
</dbReference>
<dbReference type="PANTHER" id="PTHR10048:SF14">
    <property type="entry name" value="LD28067P"/>
    <property type="match status" value="1"/>
</dbReference>
<dbReference type="InterPro" id="IPR018936">
    <property type="entry name" value="PI3/4_kinase_CS"/>
</dbReference>
<evidence type="ECO:0000313" key="18">
    <source>
        <dbReference type="RefSeq" id="XP_017778118.1"/>
    </source>
</evidence>
<dbReference type="SUPFAM" id="SSF49562">
    <property type="entry name" value="C2 domain (Calcium/lipid-binding domain, CaLB)"/>
    <property type="match status" value="2"/>
</dbReference>
<evidence type="ECO:0000313" key="17">
    <source>
        <dbReference type="Proteomes" id="UP000695000"/>
    </source>
</evidence>
<dbReference type="InterPro" id="IPR042236">
    <property type="entry name" value="PI3K_accessory_sf"/>
</dbReference>
<reference evidence="18" key="1">
    <citation type="submission" date="2025-08" db="UniProtKB">
        <authorList>
            <consortium name="RefSeq"/>
        </authorList>
    </citation>
    <scope>IDENTIFICATION</scope>
    <source>
        <tissue evidence="18">Whole Larva</tissue>
    </source>
</reference>
<dbReference type="SMART" id="SM00145">
    <property type="entry name" value="PI3Ka"/>
    <property type="match status" value="1"/>
</dbReference>
<dbReference type="PROSITE" id="PS50195">
    <property type="entry name" value="PX"/>
    <property type="match status" value="1"/>
</dbReference>
<dbReference type="SMART" id="SM00144">
    <property type="entry name" value="PI3K_rbd"/>
    <property type="match status" value="1"/>
</dbReference>
<keyword evidence="9" id="KW-0175">Coiled coil</keyword>
<dbReference type="Pfam" id="PF00794">
    <property type="entry name" value="PI3K_rbd"/>
    <property type="match status" value="1"/>
</dbReference>
<evidence type="ECO:0000256" key="3">
    <source>
        <dbReference type="ARBA" id="ARBA00022777"/>
    </source>
</evidence>
<dbReference type="InterPro" id="IPR029071">
    <property type="entry name" value="Ubiquitin-like_domsf"/>
</dbReference>
<feature type="region of interest" description="Disordered" evidence="10">
    <location>
        <begin position="49"/>
        <end position="97"/>
    </location>
</feature>
<dbReference type="InterPro" id="IPR000341">
    <property type="entry name" value="PI3K_Ras-bd_dom"/>
</dbReference>
<feature type="domain" description="C2 PI3K-type" evidence="16">
    <location>
        <begin position="730"/>
        <end position="898"/>
    </location>
</feature>
<dbReference type="PANTHER" id="PTHR10048">
    <property type="entry name" value="PHOSPHATIDYLINOSITOL KINASE"/>
    <property type="match status" value="1"/>
</dbReference>
<evidence type="ECO:0000256" key="2">
    <source>
        <dbReference type="ARBA" id="ARBA00022741"/>
    </source>
</evidence>
<dbReference type="Gene3D" id="3.30.1520.10">
    <property type="entry name" value="Phox-like domain"/>
    <property type="match status" value="1"/>
</dbReference>
<evidence type="ECO:0000256" key="4">
    <source>
        <dbReference type="ARBA" id="ARBA00022840"/>
    </source>
</evidence>
<evidence type="ECO:0000256" key="1">
    <source>
        <dbReference type="ARBA" id="ARBA00022679"/>
    </source>
</evidence>
<keyword evidence="3" id="KW-0418">Kinase</keyword>
<dbReference type="SMART" id="SM00146">
    <property type="entry name" value="PI3Kc"/>
    <property type="match status" value="1"/>
</dbReference>
<dbReference type="Pfam" id="PF00787">
    <property type="entry name" value="PX"/>
    <property type="match status" value="1"/>
</dbReference>
<dbReference type="GeneID" id="108563833"/>
<keyword evidence="1" id="KW-0808">Transferase</keyword>
<sequence length="1751" mass="198046">MMARGTVDYEQQFKDDLERAQALSLESLALEKFKNQKLMQDLNISSNSISKPMRSVSRASSMTETDSNRSDRLVVKSRPRPGAISNSQTPSLIAPPPISARRNSTATPPILDASTPDLISFTSPDTSQELLQFCRQIYSNKANSHVQQQQNHYNYQTSSTATVNYNQFPSAPPPIGWNHNALMGGQFTQGGAASGLAKPLFSNNHHQPSNTIPEERLRNLPALPPKRQPQVKLMNAKPRLQSNVAAGGALSQTSRRQLMVTEGAAAAAVGYGNINNGGNLIDLTPTGTEEGSAGVRVSILEAFDPLSSNNTEYDSIARSLTPDYSLDDKASICDSIYEEYDPYDFIYSGSGSNSLSDPMYAAVVKSENAPISPPPPLPPRAHSTMERKTSWIKKTSLLFETVTTIDKRKPKHDGDLKAFHQMVQKLRNDFKFDSPNTNMGLVVSPMMEYQYRDGTSIKLSVYPHFEGADTQRPFSFTCDVTSSVQHITLQLTFGLEAPIADQYTLKVWGYNEYLVPSTLLSQYEYVHQCLKLEEDVVLILIPDRMVDKSLRRTKQDDNCDREIRLEDIIPGEPNSPITCDNLRILLETFEKEVDKITAAATEAENNRGGSIQPSGVLQSTKLVVQLMGSLETIEITQALSAFKDVYSKHCANDVRVRRNRKSKCYDINGALCPLQRIEIWKGLSADIANSCGKIRDALKSLIQMYSHAFRVDFDVSDGEERISSCSVPDVTDTILAKVCAIYRPSPDWNYDNYLIAAQIYHGTRPVGHPELSQPCEITNNMYPRILFDCWLDMQMPVCALAREARLVLVIYGRTLAQSNEKDSDKEPMPQYKQEEVGWASVQFFDYNNMMAQGNILLSIWPKESSHIYGPAPSPGTYPFAEHPVLGVQLMGPTRTIFPPTPDTLRALTGFDFSSLDDQTQQQLLALFDQDMLYKCPPELREVLWDKRHYLYEHPRALPKVLLASHSWEWARLADLHGMLKHWKPMRPIEAIQLLLPTFPDTEVRRLAVKWIGPISSDELVDYLPQLVVALRHETFENSPLARFLLERALKSPRVAHHLFWLLSHNLPGTMPQNYGFDAVDRDAIEISEIRHHRRLLLMLRALLAICGEALRNCFLSQQFLVRELHEIAVGVQRTKESVRMSLLANSLRNVHQMLEDNPTSLPLSPTLRVCGINVASCSYFPSYTLPLKISFLAKDGSTIPAIFKVGDELQQDMLTLQMVRLMDKLWLKEGLDLKMVAYTCIPTGKKRGMIEMVSKAETLRKIQVEHGLTGSFKDKPIAEWLAKHNPSELEYGRAVENFTASCAGYCVVTYILGICDRHNDNIMLKTSGHLFHIDFGKFLGDAQMFGNFKRDRTPFVLTSDMAYVINGGDRPSEKFHKFVDLCCQAFNIVRNNDNLFLHLFTLMASSGMKGVTTEAVSNLHKALLPGQSNPEAAAYFARLIESSLKSWFTQFNFFLHNLAQLKFTGDQGDGETLSFVPKTYTLETDGKLSHVQVVGYQKRYDPHKYYVYVLRVTRHDQTQPMELLRTYKEFFELHQKLCMNFPLAKLHSLSTGLHVGRSNIKQVAKKRSDDIALFLASLFRTADEISHSDLVYTFFHPLLRDQADQFCRKSKDGGRLEERKDMGRLKGQLKLSIHFTRGVFSVMVHHVRSLPLVGNAQEPSTYVKVYLLPDPTKETKRKTKVVKKNCHPSFMEMLEYRMTLDLISNRTLTATVWNYDALQENEFLGGIELELSEFDLTKEMTEWFPLVNVRR</sequence>
<dbReference type="Pfam" id="PF00613">
    <property type="entry name" value="PI3Ka"/>
    <property type="match status" value="1"/>
</dbReference>
<organism evidence="17 18">
    <name type="scientific">Nicrophorus vespilloides</name>
    <name type="common">Boreal carrion beetle</name>
    <dbReference type="NCBI Taxonomy" id="110193"/>
    <lineage>
        <taxon>Eukaryota</taxon>
        <taxon>Metazoa</taxon>
        <taxon>Ecdysozoa</taxon>
        <taxon>Arthropoda</taxon>
        <taxon>Hexapoda</taxon>
        <taxon>Insecta</taxon>
        <taxon>Pterygota</taxon>
        <taxon>Neoptera</taxon>
        <taxon>Endopterygota</taxon>
        <taxon>Coleoptera</taxon>
        <taxon>Polyphaga</taxon>
        <taxon>Staphyliniformia</taxon>
        <taxon>Silphidae</taxon>
        <taxon>Nicrophorinae</taxon>
        <taxon>Nicrophorus</taxon>
    </lineage>
</organism>
<keyword evidence="5" id="KW-0443">Lipid metabolism</keyword>
<feature type="domain" description="PX" evidence="12">
    <location>
        <begin position="1486"/>
        <end position="1602"/>
    </location>
</feature>
<dbReference type="InterPro" id="IPR000403">
    <property type="entry name" value="PI3/4_kinase_cat_dom"/>
</dbReference>
<evidence type="ECO:0000259" key="15">
    <source>
        <dbReference type="PROSITE" id="PS51546"/>
    </source>
</evidence>
<dbReference type="SUPFAM" id="SSF56112">
    <property type="entry name" value="Protein kinase-like (PK-like)"/>
    <property type="match status" value="1"/>
</dbReference>
<evidence type="ECO:0000259" key="13">
    <source>
        <dbReference type="PROSITE" id="PS50290"/>
    </source>
</evidence>
<dbReference type="InterPro" id="IPR016024">
    <property type="entry name" value="ARM-type_fold"/>
</dbReference>
<dbReference type="PROSITE" id="PS51546">
    <property type="entry name" value="PI3K_RBD"/>
    <property type="match status" value="1"/>
</dbReference>
<dbReference type="CDD" id="cd06884">
    <property type="entry name" value="PX_PI3K_C2_68D"/>
    <property type="match status" value="1"/>
</dbReference>
<feature type="coiled-coil region" evidence="9">
    <location>
        <begin position="579"/>
        <end position="606"/>
    </location>
</feature>
<dbReference type="Gene3D" id="3.10.20.770">
    <property type="match status" value="1"/>
</dbReference>
<dbReference type="Gene3D" id="2.60.40.150">
    <property type="entry name" value="C2 domain"/>
    <property type="match status" value="2"/>
</dbReference>
<feature type="domain" description="PI3K-RBD" evidence="15">
    <location>
        <begin position="454"/>
        <end position="542"/>
    </location>
</feature>
<dbReference type="SUPFAM" id="SSF54236">
    <property type="entry name" value="Ubiquitin-like"/>
    <property type="match status" value="1"/>
</dbReference>
<dbReference type="Gene3D" id="1.25.40.70">
    <property type="entry name" value="Phosphatidylinositol 3-kinase, accessory domain (PIK)"/>
    <property type="match status" value="1"/>
</dbReference>
<gene>
    <name evidence="18" type="primary">LOC108563833</name>
</gene>
<dbReference type="CDD" id="cd04012">
    <property type="entry name" value="C2A_PI3K_class_II"/>
    <property type="match status" value="1"/>
</dbReference>
<keyword evidence="4" id="KW-0067">ATP-binding</keyword>
<evidence type="ECO:0000259" key="14">
    <source>
        <dbReference type="PROSITE" id="PS51545"/>
    </source>
</evidence>
<dbReference type="SUPFAM" id="SSF64268">
    <property type="entry name" value="PX domain"/>
    <property type="match status" value="1"/>
</dbReference>
<dbReference type="PROSITE" id="PS50004">
    <property type="entry name" value="C2"/>
    <property type="match status" value="1"/>
</dbReference>
<proteinExistence type="inferred from homology"/>
<feature type="domain" description="PIK helical" evidence="14">
    <location>
        <begin position="909"/>
        <end position="1086"/>
    </location>
</feature>
<dbReference type="PROSITE" id="PS00916">
    <property type="entry name" value="PI3_4_KINASE_2"/>
    <property type="match status" value="1"/>
</dbReference>
<name>A0ABM1MU68_NICVS</name>
<dbReference type="PROSITE" id="PS51545">
    <property type="entry name" value="PIK_HELICAL"/>
    <property type="match status" value="1"/>
</dbReference>
<dbReference type="InterPro" id="IPR002420">
    <property type="entry name" value="PI3K-type_C2_dom"/>
</dbReference>
<evidence type="ECO:0000256" key="6">
    <source>
        <dbReference type="ARBA" id="ARBA00023985"/>
    </source>
</evidence>
<feature type="domain" description="C2" evidence="11">
    <location>
        <begin position="1621"/>
        <end position="1744"/>
    </location>
</feature>
<keyword evidence="17" id="KW-1185">Reference proteome</keyword>
<evidence type="ECO:0000256" key="7">
    <source>
        <dbReference type="ARBA" id="ARBA00029297"/>
    </source>
</evidence>
<keyword evidence="2" id="KW-0547">Nucleotide-binding</keyword>
<dbReference type="InterPro" id="IPR015433">
    <property type="entry name" value="PI3/4_kinase"/>
</dbReference>
<dbReference type="InterPro" id="IPR011009">
    <property type="entry name" value="Kinase-like_dom_sf"/>
</dbReference>
<evidence type="ECO:0000259" key="12">
    <source>
        <dbReference type="PROSITE" id="PS50195"/>
    </source>
</evidence>